<evidence type="ECO:0000313" key="2">
    <source>
        <dbReference type="Proteomes" id="UP000078446"/>
    </source>
</evidence>
<organism evidence="1 2">
    <name type="scientific">Moraxella catarrhalis</name>
    <name type="common">Branhamella catarrhalis</name>
    <dbReference type="NCBI Taxonomy" id="480"/>
    <lineage>
        <taxon>Bacteria</taxon>
        <taxon>Pseudomonadati</taxon>
        <taxon>Pseudomonadota</taxon>
        <taxon>Gammaproteobacteria</taxon>
        <taxon>Moraxellales</taxon>
        <taxon>Moraxellaceae</taxon>
        <taxon>Moraxella</taxon>
    </lineage>
</organism>
<sequence length="40" mass="4388">MKISSPFHGTIGLIIDHKIGLYQDHFGLGGAQKKCLVHAR</sequence>
<dbReference type="Proteomes" id="UP000078446">
    <property type="component" value="Unassembled WGS sequence"/>
</dbReference>
<evidence type="ECO:0000313" key="1">
    <source>
        <dbReference type="EMBL" id="OAV01254.1"/>
    </source>
</evidence>
<proteinExistence type="predicted"/>
<dbReference type="AlphaFoldDB" id="A0A7Z0UZJ5"/>
<comment type="caution">
    <text evidence="1">The sequence shown here is derived from an EMBL/GenBank/DDBJ whole genome shotgun (WGS) entry which is preliminary data.</text>
</comment>
<name>A0A7Z0UZJ5_MORCA</name>
<protein>
    <submittedName>
        <fullName evidence="1">Uncharacterized protein</fullName>
    </submittedName>
</protein>
<gene>
    <name evidence="1" type="ORF">AO382_0750</name>
</gene>
<reference evidence="1 2" key="1">
    <citation type="journal article" date="2016" name="Genome Biol. Evol.">
        <title>Comparative Genomic Analyses of the Moraxella catarrhalis Serosensitive and Seroresistant Lineages Demonstrate Their Independent Evolution.</title>
        <authorList>
            <person name="Earl J.P."/>
            <person name="de Vries S.P."/>
            <person name="Ahmed A."/>
            <person name="Powell E."/>
            <person name="Schultz M.P."/>
            <person name="Hermans P.W."/>
            <person name="Hill D.J."/>
            <person name="Zhou Z."/>
            <person name="Constantinidou C.I."/>
            <person name="Hu F.Z."/>
            <person name="Bootsma H.J."/>
            <person name="Ehrlich G.D."/>
        </authorList>
    </citation>
    <scope>NUCLEOTIDE SEQUENCE [LARGE SCALE GENOMIC DNA]</scope>
    <source>
        <strain evidence="1 2">Z7574</strain>
    </source>
</reference>
<accession>A0A7Z0UZJ5</accession>
<dbReference type="EMBL" id="LXHE01000006">
    <property type="protein sequence ID" value="OAV01254.1"/>
    <property type="molecule type" value="Genomic_DNA"/>
</dbReference>